<keyword evidence="1" id="KW-0812">Transmembrane</keyword>
<evidence type="ECO:0000313" key="2">
    <source>
        <dbReference type="EMBL" id="RRR72146.1"/>
    </source>
</evidence>
<name>A0A426U031_9CHLR</name>
<dbReference type="AlphaFoldDB" id="A0A426U031"/>
<protein>
    <submittedName>
        <fullName evidence="2">Uncharacterized protein</fullName>
    </submittedName>
</protein>
<evidence type="ECO:0000256" key="1">
    <source>
        <dbReference type="SAM" id="Phobius"/>
    </source>
</evidence>
<dbReference type="EMBL" id="RSAS01000409">
    <property type="protein sequence ID" value="RRR72146.1"/>
    <property type="molecule type" value="Genomic_DNA"/>
</dbReference>
<dbReference type="Proteomes" id="UP000280307">
    <property type="component" value="Unassembled WGS sequence"/>
</dbReference>
<feature type="transmembrane region" description="Helical" evidence="1">
    <location>
        <begin position="43"/>
        <end position="61"/>
    </location>
</feature>
<evidence type="ECO:0000313" key="3">
    <source>
        <dbReference type="Proteomes" id="UP000280307"/>
    </source>
</evidence>
<gene>
    <name evidence="2" type="ORF">EI684_10555</name>
</gene>
<sequence>MSHEPDAEVDVEASVRRIRRGCAFVSLIFVSLSVLFVSATGNLFFLFFLIFAAIALAFSRFTR</sequence>
<comment type="caution">
    <text evidence="2">The sequence shown here is derived from an EMBL/GenBank/DDBJ whole genome shotgun (WGS) entry which is preliminary data.</text>
</comment>
<keyword evidence="1" id="KW-1133">Transmembrane helix</keyword>
<accession>A0A426U031</accession>
<proteinExistence type="predicted"/>
<reference evidence="2 3" key="1">
    <citation type="submission" date="2018-12" db="EMBL/GenBank/DDBJ databases">
        <title>Genome Sequence of Candidatus Viridilinea halotolerans isolated from saline sulfide-rich spring.</title>
        <authorList>
            <person name="Grouzdev D.S."/>
            <person name="Burganskaya E.I."/>
            <person name="Krutkina M.S."/>
            <person name="Sukhacheva M.V."/>
            <person name="Gorlenko V.M."/>
        </authorList>
    </citation>
    <scope>NUCLEOTIDE SEQUENCE [LARGE SCALE GENOMIC DNA]</scope>
    <source>
        <strain evidence="2">Chok-6</strain>
    </source>
</reference>
<keyword evidence="1" id="KW-0472">Membrane</keyword>
<feature type="transmembrane region" description="Helical" evidence="1">
    <location>
        <begin position="21"/>
        <end position="37"/>
    </location>
</feature>
<organism evidence="2 3">
    <name type="scientific">Candidatus Viridilinea halotolerans</name>
    <dbReference type="NCBI Taxonomy" id="2491704"/>
    <lineage>
        <taxon>Bacteria</taxon>
        <taxon>Bacillati</taxon>
        <taxon>Chloroflexota</taxon>
        <taxon>Chloroflexia</taxon>
        <taxon>Chloroflexales</taxon>
        <taxon>Chloroflexineae</taxon>
        <taxon>Oscillochloridaceae</taxon>
        <taxon>Candidatus Viridilinea</taxon>
    </lineage>
</organism>